<evidence type="ECO:0000313" key="4">
    <source>
        <dbReference type="Proteomes" id="UP001152797"/>
    </source>
</evidence>
<feature type="region of interest" description="Disordered" evidence="1">
    <location>
        <begin position="1"/>
        <end position="30"/>
    </location>
</feature>
<dbReference type="GO" id="GO:0005740">
    <property type="term" value="C:mitochondrial envelope"/>
    <property type="evidence" value="ECO:0007669"/>
    <property type="project" value="TreeGrafter"/>
</dbReference>
<dbReference type="SMART" id="SM00028">
    <property type="entry name" value="TPR"/>
    <property type="match status" value="2"/>
</dbReference>
<gene>
    <name evidence="2" type="ORF">C1SCF055_LOCUS34418</name>
</gene>
<dbReference type="GO" id="GO:0012505">
    <property type="term" value="C:endomembrane system"/>
    <property type="evidence" value="ECO:0007669"/>
    <property type="project" value="TreeGrafter"/>
</dbReference>
<dbReference type="InterPro" id="IPR011990">
    <property type="entry name" value="TPR-like_helical_dom_sf"/>
</dbReference>
<dbReference type="PANTHER" id="PTHR46512:SF1">
    <property type="entry name" value="PEPTIDYLPROLYL ISOMERASE"/>
    <property type="match status" value="1"/>
</dbReference>
<feature type="compositionally biased region" description="Acidic residues" evidence="1">
    <location>
        <begin position="13"/>
        <end position="30"/>
    </location>
</feature>
<dbReference type="GO" id="GO:0005829">
    <property type="term" value="C:cytosol"/>
    <property type="evidence" value="ECO:0007669"/>
    <property type="project" value="TreeGrafter"/>
</dbReference>
<evidence type="ECO:0008006" key="5">
    <source>
        <dbReference type="Google" id="ProtNLM"/>
    </source>
</evidence>
<dbReference type="OrthoDB" id="5829758at2759"/>
<evidence type="ECO:0000313" key="3">
    <source>
        <dbReference type="EMBL" id="CAL1162412.1"/>
    </source>
</evidence>
<proteinExistence type="predicted"/>
<dbReference type="AlphaFoldDB" id="A0A9P1DFZ2"/>
<dbReference type="EMBL" id="CAMXCT020004445">
    <property type="protein sequence ID" value="CAL1162412.1"/>
    <property type="molecule type" value="Genomic_DNA"/>
</dbReference>
<protein>
    <recommendedName>
        <fullName evidence="5">Peptidylprolyl isomerase</fullName>
    </recommendedName>
</protein>
<dbReference type="GO" id="GO:0044183">
    <property type="term" value="F:protein folding chaperone"/>
    <property type="evidence" value="ECO:0007669"/>
    <property type="project" value="TreeGrafter"/>
</dbReference>
<dbReference type="PANTHER" id="PTHR46512">
    <property type="entry name" value="PEPTIDYLPROLYL ISOMERASE"/>
    <property type="match status" value="1"/>
</dbReference>
<dbReference type="Proteomes" id="UP001152797">
    <property type="component" value="Unassembled WGS sequence"/>
</dbReference>
<dbReference type="InterPro" id="IPR050754">
    <property type="entry name" value="FKBP4/5/8-like"/>
</dbReference>
<accession>A0A9P1DFZ2</accession>
<dbReference type="SUPFAM" id="SSF48452">
    <property type="entry name" value="TPR-like"/>
    <property type="match status" value="1"/>
</dbReference>
<dbReference type="EMBL" id="CAMXCT010004445">
    <property type="protein sequence ID" value="CAI4009037.1"/>
    <property type="molecule type" value="Genomic_DNA"/>
</dbReference>
<organism evidence="2">
    <name type="scientific">Cladocopium goreaui</name>
    <dbReference type="NCBI Taxonomy" id="2562237"/>
    <lineage>
        <taxon>Eukaryota</taxon>
        <taxon>Sar</taxon>
        <taxon>Alveolata</taxon>
        <taxon>Dinophyceae</taxon>
        <taxon>Suessiales</taxon>
        <taxon>Symbiodiniaceae</taxon>
        <taxon>Cladocopium</taxon>
    </lineage>
</organism>
<dbReference type="Gene3D" id="1.25.40.10">
    <property type="entry name" value="Tetratricopeptide repeat domain"/>
    <property type="match status" value="1"/>
</dbReference>
<reference evidence="3" key="2">
    <citation type="submission" date="2024-04" db="EMBL/GenBank/DDBJ databases">
        <authorList>
            <person name="Chen Y."/>
            <person name="Shah S."/>
            <person name="Dougan E. K."/>
            <person name="Thang M."/>
            <person name="Chan C."/>
        </authorList>
    </citation>
    <scope>NUCLEOTIDE SEQUENCE [LARGE SCALE GENOMIC DNA]</scope>
</reference>
<name>A0A9P1DFZ2_9DINO</name>
<dbReference type="GO" id="GO:0016020">
    <property type="term" value="C:membrane"/>
    <property type="evidence" value="ECO:0007669"/>
    <property type="project" value="TreeGrafter"/>
</dbReference>
<sequence length="311" mass="34452">MLKNADLQRLLESDGDGGDGDAEATTEDVEDVEEAIQKVTPEDPEKETEVVLCDGAVRYQMIKRAAERSARIGDGCSIAYRTAEGEPLSEAVLGAATLPWALEVTARRLQVGDVVDVVATGEHALADDDTLDHGASSSRKWRFEVATVKGTAQDKFRLTVEERIEVAQQLRERGNAMLKQGRLLRACDHYERGSGLMDVIEAEDMGMPGSKKDATAVANNRRLRECQQPLLLNWALALMRRKQWHEAERKCSEVLLDIDGACVKALFRRGQCQVQLGNLEDAKKDLLKARDLENSIADTWLSPLTYPVFSD</sequence>
<reference evidence="2" key="1">
    <citation type="submission" date="2022-10" db="EMBL/GenBank/DDBJ databases">
        <authorList>
            <person name="Chen Y."/>
            <person name="Dougan E. K."/>
            <person name="Chan C."/>
            <person name="Rhodes N."/>
            <person name="Thang M."/>
        </authorList>
    </citation>
    <scope>NUCLEOTIDE SEQUENCE</scope>
</reference>
<comment type="caution">
    <text evidence="2">The sequence shown here is derived from an EMBL/GenBank/DDBJ whole genome shotgun (WGS) entry which is preliminary data.</text>
</comment>
<keyword evidence="4" id="KW-1185">Reference proteome</keyword>
<dbReference type="InterPro" id="IPR019734">
    <property type="entry name" value="TPR_rpt"/>
</dbReference>
<dbReference type="EMBL" id="CAMXCT030004445">
    <property type="protein sequence ID" value="CAL4796349.1"/>
    <property type="molecule type" value="Genomic_DNA"/>
</dbReference>
<evidence type="ECO:0000313" key="2">
    <source>
        <dbReference type="EMBL" id="CAI4009037.1"/>
    </source>
</evidence>
<evidence type="ECO:0000256" key="1">
    <source>
        <dbReference type="SAM" id="MobiDB-lite"/>
    </source>
</evidence>